<reference evidence="2 3" key="1">
    <citation type="submission" date="2016-07" db="EMBL/GenBank/DDBJ databases">
        <title>Pervasive Adenine N6-methylation of Active Genes in Fungi.</title>
        <authorList>
            <consortium name="DOE Joint Genome Institute"/>
            <person name="Mondo S.J."/>
            <person name="Dannebaum R.O."/>
            <person name="Kuo R.C."/>
            <person name="Labutti K."/>
            <person name="Haridas S."/>
            <person name="Kuo A."/>
            <person name="Salamov A."/>
            <person name="Ahrendt S.R."/>
            <person name="Lipzen A."/>
            <person name="Sullivan W."/>
            <person name="Andreopoulos W.B."/>
            <person name="Clum A."/>
            <person name="Lindquist E."/>
            <person name="Daum C."/>
            <person name="Ramamoorthy G.K."/>
            <person name="Gryganskyi A."/>
            <person name="Culley D."/>
            <person name="Magnuson J.K."/>
            <person name="James T.Y."/>
            <person name="O'Malley M.A."/>
            <person name="Stajich J.E."/>
            <person name="Spatafora J.W."/>
            <person name="Visel A."/>
            <person name="Grigoriev I.V."/>
        </authorList>
    </citation>
    <scope>NUCLEOTIDE SEQUENCE [LARGE SCALE GENOMIC DNA]</scope>
    <source>
        <strain evidence="2 3">CBS 115471</strain>
    </source>
</reference>
<sequence>MVPGKTKQEYAPMVEFDEEIGDGEDWQLIDAVEKHSSDEEYHEYPKEYFTGTWEGAMANTKETVKEVKAATQSFYGAVSKSGFGKTGFAIGSALANTASRGALSGISLAVAASRVPEHQLPGPVKGWLKKKEDIDQAKARAENAERARLHRKLKMEITKDIAEGRAPFAMSSRRKKGGRNPQIQSSRNSTPGTPSPLASSQRATQSKDVFDPVPVKGATSTSRKVSTPSASSRPIPIPATIKTPGYAVGVFKSLETPALVRRELECFPLTPGSADDKAGEDSPYSSHGSGPYVSRASPSRPQSFHQNLASKPTKSPAADSGYGPSPPIAGLPKKAGSPAIMVEYTSESDRSEDISVLQSQRSHTPPPPAAETEEESSENVFAPKNRLVRTPLRTVQKDEKIKEEKYVDEENLFVPRHLLSRTLLK</sequence>
<dbReference type="EMBL" id="MCFA01000010">
    <property type="protein sequence ID" value="ORY17815.1"/>
    <property type="molecule type" value="Genomic_DNA"/>
</dbReference>
<dbReference type="Proteomes" id="UP000193144">
    <property type="component" value="Unassembled WGS sequence"/>
</dbReference>
<accession>A0A1Y2A703</accession>
<feature type="compositionally biased region" description="Polar residues" evidence="1">
    <location>
        <begin position="296"/>
        <end position="313"/>
    </location>
</feature>
<feature type="region of interest" description="Disordered" evidence="1">
    <location>
        <begin position="269"/>
        <end position="385"/>
    </location>
</feature>
<protein>
    <submittedName>
        <fullName evidence="2">Uncharacterized protein</fullName>
    </submittedName>
</protein>
<evidence type="ECO:0000313" key="2">
    <source>
        <dbReference type="EMBL" id="ORY17815.1"/>
    </source>
</evidence>
<feature type="compositionally biased region" description="Polar residues" evidence="1">
    <location>
        <begin position="181"/>
        <end position="207"/>
    </location>
</feature>
<evidence type="ECO:0000313" key="3">
    <source>
        <dbReference type="Proteomes" id="UP000193144"/>
    </source>
</evidence>
<dbReference type="OrthoDB" id="3801434at2759"/>
<feature type="compositionally biased region" description="Low complexity" evidence="1">
    <location>
        <begin position="226"/>
        <end position="241"/>
    </location>
</feature>
<dbReference type="AlphaFoldDB" id="A0A1Y2A703"/>
<evidence type="ECO:0000256" key="1">
    <source>
        <dbReference type="SAM" id="MobiDB-lite"/>
    </source>
</evidence>
<name>A0A1Y2A703_9PLEO</name>
<proteinExistence type="predicted"/>
<comment type="caution">
    <text evidence="2">The sequence shown here is derived from an EMBL/GenBank/DDBJ whole genome shotgun (WGS) entry which is preliminary data.</text>
</comment>
<keyword evidence="3" id="KW-1185">Reference proteome</keyword>
<feature type="region of interest" description="Disordered" evidence="1">
    <location>
        <begin position="158"/>
        <end position="242"/>
    </location>
</feature>
<gene>
    <name evidence="2" type="ORF">BCR34DRAFT_596686</name>
</gene>
<organism evidence="2 3">
    <name type="scientific">Clohesyomyces aquaticus</name>
    <dbReference type="NCBI Taxonomy" id="1231657"/>
    <lineage>
        <taxon>Eukaryota</taxon>
        <taxon>Fungi</taxon>
        <taxon>Dikarya</taxon>
        <taxon>Ascomycota</taxon>
        <taxon>Pezizomycotina</taxon>
        <taxon>Dothideomycetes</taxon>
        <taxon>Pleosporomycetidae</taxon>
        <taxon>Pleosporales</taxon>
        <taxon>Lindgomycetaceae</taxon>
        <taxon>Clohesyomyces</taxon>
    </lineage>
</organism>